<feature type="non-terminal residue" evidence="7">
    <location>
        <position position="132"/>
    </location>
</feature>
<keyword evidence="1" id="KW-0479">Metal-binding</keyword>
<gene>
    <name evidence="7" type="ORF">A4A49_56358</name>
</gene>
<keyword evidence="8" id="KW-1185">Reference proteome</keyword>
<dbReference type="Gramene" id="OIT32652">
    <property type="protein sequence ID" value="OIT32652"/>
    <property type="gene ID" value="A4A49_56358"/>
</dbReference>
<evidence type="ECO:0000256" key="3">
    <source>
        <dbReference type="ARBA" id="ARBA00022833"/>
    </source>
</evidence>
<dbReference type="GO" id="GO:0006357">
    <property type="term" value="P:regulation of transcription by RNA polymerase II"/>
    <property type="evidence" value="ECO:0007669"/>
    <property type="project" value="TreeGrafter"/>
</dbReference>
<evidence type="ECO:0000313" key="7">
    <source>
        <dbReference type="EMBL" id="OIT32652.1"/>
    </source>
</evidence>
<keyword evidence="2 4" id="KW-0863">Zinc-finger</keyword>
<evidence type="ECO:0000256" key="5">
    <source>
        <dbReference type="SAM" id="MobiDB-lite"/>
    </source>
</evidence>
<organism evidence="7 8">
    <name type="scientific">Nicotiana attenuata</name>
    <name type="common">Coyote tobacco</name>
    <dbReference type="NCBI Taxonomy" id="49451"/>
    <lineage>
        <taxon>Eukaryota</taxon>
        <taxon>Viridiplantae</taxon>
        <taxon>Streptophyta</taxon>
        <taxon>Embryophyta</taxon>
        <taxon>Tracheophyta</taxon>
        <taxon>Spermatophyta</taxon>
        <taxon>Magnoliopsida</taxon>
        <taxon>eudicotyledons</taxon>
        <taxon>Gunneridae</taxon>
        <taxon>Pentapetalae</taxon>
        <taxon>asterids</taxon>
        <taxon>lamiids</taxon>
        <taxon>Solanales</taxon>
        <taxon>Solanaceae</taxon>
        <taxon>Nicotianoideae</taxon>
        <taxon>Nicotianeae</taxon>
        <taxon>Nicotiana</taxon>
    </lineage>
</organism>
<dbReference type="Proteomes" id="UP000187609">
    <property type="component" value="Unassembled WGS sequence"/>
</dbReference>
<protein>
    <recommendedName>
        <fullName evidence="6">BED-type domain-containing protein</fullName>
    </recommendedName>
</protein>
<dbReference type="InterPro" id="IPR053031">
    <property type="entry name" value="Cuticle_assoc_protein"/>
</dbReference>
<dbReference type="Pfam" id="PF02892">
    <property type="entry name" value="zf-BED"/>
    <property type="match status" value="1"/>
</dbReference>
<dbReference type="PROSITE" id="PS50808">
    <property type="entry name" value="ZF_BED"/>
    <property type="match status" value="1"/>
</dbReference>
<dbReference type="SUPFAM" id="SSF57667">
    <property type="entry name" value="beta-beta-alpha zinc fingers"/>
    <property type="match status" value="1"/>
</dbReference>
<dbReference type="GO" id="GO:0008270">
    <property type="term" value="F:zinc ion binding"/>
    <property type="evidence" value="ECO:0007669"/>
    <property type="project" value="UniProtKB-KW"/>
</dbReference>
<dbReference type="PANTHER" id="PTHR34396:SF25">
    <property type="entry name" value="BOUNDARY ELEMENT ASSOCIATED FACTOR"/>
    <property type="match status" value="1"/>
</dbReference>
<comment type="caution">
    <text evidence="7">The sequence shown here is derived from an EMBL/GenBank/DDBJ whole genome shotgun (WGS) entry which is preliminary data.</text>
</comment>
<dbReference type="GO" id="GO:0005634">
    <property type="term" value="C:nucleus"/>
    <property type="evidence" value="ECO:0007669"/>
    <property type="project" value="TreeGrafter"/>
</dbReference>
<evidence type="ECO:0000256" key="1">
    <source>
        <dbReference type="ARBA" id="ARBA00022723"/>
    </source>
</evidence>
<evidence type="ECO:0000256" key="2">
    <source>
        <dbReference type="ARBA" id="ARBA00022771"/>
    </source>
</evidence>
<name>A0A314KTK7_NICAT</name>
<proteinExistence type="predicted"/>
<dbReference type="EMBL" id="MJEQ01001017">
    <property type="protein sequence ID" value="OIT32652.1"/>
    <property type="molecule type" value="Genomic_DNA"/>
</dbReference>
<dbReference type="InterPro" id="IPR003656">
    <property type="entry name" value="Znf_BED"/>
</dbReference>
<dbReference type="InterPro" id="IPR036236">
    <property type="entry name" value="Znf_C2H2_sf"/>
</dbReference>
<feature type="compositionally biased region" description="Low complexity" evidence="5">
    <location>
        <begin position="12"/>
        <end position="23"/>
    </location>
</feature>
<accession>A0A314KTK7</accession>
<feature type="compositionally biased region" description="Polar residues" evidence="5">
    <location>
        <begin position="1"/>
        <end position="11"/>
    </location>
</feature>
<dbReference type="SMART" id="SM00614">
    <property type="entry name" value="ZnF_BED"/>
    <property type="match status" value="1"/>
</dbReference>
<feature type="region of interest" description="Disordered" evidence="5">
    <location>
        <begin position="1"/>
        <end position="28"/>
    </location>
</feature>
<evidence type="ECO:0000313" key="8">
    <source>
        <dbReference type="Proteomes" id="UP000187609"/>
    </source>
</evidence>
<dbReference type="AlphaFoldDB" id="A0A314KTK7"/>
<sequence>MESQNEENPVGSSSSTFPIESESQFPMQVDEVTTEVIDETRKRKVISDAWNHFKLVMVNRVRFVVCKYCNTHIKSTKNYGTSAMLDHIRSQCRKKTSNLDTEGSSGGDGSQQHYFDQDVSCRELAHAIILYE</sequence>
<reference evidence="7" key="1">
    <citation type="submission" date="2016-11" db="EMBL/GenBank/DDBJ databases">
        <title>The genome of Nicotiana attenuata.</title>
        <authorList>
            <person name="Xu S."/>
            <person name="Brockmoeller T."/>
            <person name="Gaquerel E."/>
            <person name="Navarro A."/>
            <person name="Kuhl H."/>
            <person name="Gase K."/>
            <person name="Ling Z."/>
            <person name="Zhou W."/>
            <person name="Kreitzer C."/>
            <person name="Stanke M."/>
            <person name="Tang H."/>
            <person name="Lyons E."/>
            <person name="Pandey P."/>
            <person name="Pandey S.P."/>
            <person name="Timmermann B."/>
            <person name="Baldwin I.T."/>
        </authorList>
    </citation>
    <scope>NUCLEOTIDE SEQUENCE [LARGE SCALE GENOMIC DNA]</scope>
    <source>
        <strain evidence="7">UT</strain>
    </source>
</reference>
<evidence type="ECO:0000259" key="6">
    <source>
        <dbReference type="PROSITE" id="PS50808"/>
    </source>
</evidence>
<evidence type="ECO:0000256" key="4">
    <source>
        <dbReference type="PROSITE-ProRule" id="PRU00027"/>
    </source>
</evidence>
<feature type="domain" description="BED-type" evidence="6">
    <location>
        <begin position="44"/>
        <end position="99"/>
    </location>
</feature>
<dbReference type="GO" id="GO:1990837">
    <property type="term" value="F:sequence-specific double-stranded DNA binding"/>
    <property type="evidence" value="ECO:0007669"/>
    <property type="project" value="TreeGrafter"/>
</dbReference>
<keyword evidence="3" id="KW-0862">Zinc</keyword>
<dbReference type="PANTHER" id="PTHR34396">
    <property type="entry name" value="OS03G0264950 PROTEIN-RELATED"/>
    <property type="match status" value="1"/>
</dbReference>